<evidence type="ECO:0000313" key="4">
    <source>
        <dbReference type="Proteomes" id="UP001431209"/>
    </source>
</evidence>
<dbReference type="PANTHER" id="PTHR46729">
    <property type="entry name" value="LEUKOCYTE RECEPTOR CLUSTER MEMBER 9"/>
    <property type="match status" value="1"/>
</dbReference>
<gene>
    <name evidence="3" type="ORF">AKO1_010446</name>
</gene>
<accession>A0AAW2ZJL6</accession>
<feature type="domain" description="MJ1316 RNA cyclic group end recognition" evidence="2">
    <location>
        <begin position="29"/>
        <end position="91"/>
    </location>
</feature>
<evidence type="ECO:0000313" key="3">
    <source>
        <dbReference type="EMBL" id="KAL0489529.1"/>
    </source>
</evidence>
<protein>
    <recommendedName>
        <fullName evidence="2">MJ1316 RNA cyclic group end recognition domain-containing protein</fullName>
    </recommendedName>
</protein>
<dbReference type="Pfam" id="PF04457">
    <property type="entry name" value="MJ1316"/>
    <property type="match status" value="1"/>
</dbReference>
<sequence>MTAIQNTKGTKQKKNRKTIEEESKKVKLNTSESIINRLRWDSSLPSQDFVIGYLDRFLGIMESTLETHEFSEIPFHRIYYFKYNGQKVWDRDTRVDNISNGAIYSMIVQ</sequence>
<reference evidence="3 4" key="1">
    <citation type="submission" date="2024-03" db="EMBL/GenBank/DDBJ databases">
        <title>The Acrasis kona genome and developmental transcriptomes reveal deep origins of eukaryotic multicellular pathways.</title>
        <authorList>
            <person name="Sheikh S."/>
            <person name="Fu C.-J."/>
            <person name="Brown M.W."/>
            <person name="Baldauf S.L."/>
        </authorList>
    </citation>
    <scope>NUCLEOTIDE SEQUENCE [LARGE SCALE GENOMIC DNA]</scope>
    <source>
        <strain evidence="3 4">ATCC MYA-3509</strain>
    </source>
</reference>
<comment type="caution">
    <text evidence="3">The sequence shown here is derived from an EMBL/GenBank/DDBJ whole genome shotgun (WGS) entry which is preliminary data.</text>
</comment>
<dbReference type="Proteomes" id="UP001431209">
    <property type="component" value="Unassembled WGS sequence"/>
</dbReference>
<dbReference type="InterPro" id="IPR040459">
    <property type="entry name" value="MJ1316"/>
</dbReference>
<feature type="region of interest" description="Disordered" evidence="1">
    <location>
        <begin position="1"/>
        <end position="23"/>
    </location>
</feature>
<dbReference type="InterPro" id="IPR042653">
    <property type="entry name" value="Leng9"/>
</dbReference>
<evidence type="ECO:0000256" key="1">
    <source>
        <dbReference type="SAM" id="MobiDB-lite"/>
    </source>
</evidence>
<dbReference type="PANTHER" id="PTHR46729:SF1">
    <property type="entry name" value="LEUKOCYTE RECEPTOR CLUSTER MEMBER 9"/>
    <property type="match status" value="1"/>
</dbReference>
<dbReference type="EMBL" id="JAOPGA020001564">
    <property type="protein sequence ID" value="KAL0489529.1"/>
    <property type="molecule type" value="Genomic_DNA"/>
</dbReference>
<keyword evidence="4" id="KW-1185">Reference proteome</keyword>
<name>A0AAW2ZJL6_9EUKA</name>
<proteinExistence type="predicted"/>
<dbReference type="AlphaFoldDB" id="A0AAW2ZJL6"/>
<evidence type="ECO:0000259" key="2">
    <source>
        <dbReference type="Pfam" id="PF04457"/>
    </source>
</evidence>
<organism evidence="3 4">
    <name type="scientific">Acrasis kona</name>
    <dbReference type="NCBI Taxonomy" id="1008807"/>
    <lineage>
        <taxon>Eukaryota</taxon>
        <taxon>Discoba</taxon>
        <taxon>Heterolobosea</taxon>
        <taxon>Tetramitia</taxon>
        <taxon>Eutetramitia</taxon>
        <taxon>Acrasidae</taxon>
        <taxon>Acrasis</taxon>
    </lineage>
</organism>